<comment type="caution">
    <text evidence="4">The sequence shown here is derived from an EMBL/GenBank/DDBJ whole genome shotgun (WGS) entry which is preliminary data.</text>
</comment>
<feature type="region of interest" description="Disordered" evidence="2">
    <location>
        <begin position="418"/>
        <end position="445"/>
    </location>
</feature>
<dbReference type="InterPro" id="IPR000571">
    <property type="entry name" value="Znf_CCCH"/>
</dbReference>
<keyword evidence="1" id="KW-0862">Zinc</keyword>
<proteinExistence type="predicted"/>
<dbReference type="EMBL" id="WVTA01000006">
    <property type="protein sequence ID" value="KAK3209115.1"/>
    <property type="molecule type" value="Genomic_DNA"/>
</dbReference>
<dbReference type="AlphaFoldDB" id="A0AAN6M117"/>
<feature type="region of interest" description="Disordered" evidence="2">
    <location>
        <begin position="88"/>
        <end position="124"/>
    </location>
</feature>
<dbReference type="GO" id="GO:0008270">
    <property type="term" value="F:zinc ion binding"/>
    <property type="evidence" value="ECO:0007669"/>
    <property type="project" value="UniProtKB-KW"/>
</dbReference>
<name>A0AAN6M117_9PLEO</name>
<gene>
    <name evidence="4" type="ORF">GRF29_69g865585</name>
</gene>
<sequence length="539" mass="60104">MVSNQAPSSTRLDPKIRYYIYRNNENTIVPLIPADQLPFRLKDFPPSLEHKQLAEGGWKFLNETSEIPFPLPLLNPYVRYPNTSKLKKASIKARKTTKDVSESDDSMADVSDEEELSSEMSSTDVNLAAQTQIEGIPRHLRAARIPARSRPTYVRVQSLTDSMAAIYTQDARKFGYNKTMPKRRDMVAQEEREYCRRWIKTGGCIHTAKGCWYRHEMPSLEKLKEIGIMRIPQWYREKNRSIPKISLLKSPHVPGSTSTSDSHIAKAEKAQALGKANGHRVIGPHGIYTTDTANELMLMDMDDTSSESQRVPIAAPASNSSDNLHSSNGASRLVETPDRIADPLPASVTKLQRSESSPAKDTSEAPLLDWNDPHKDAPLDSVAKRERSKAASSNTMESTVSDELPVLMAVSALEISSKPNEKRSDVPHYSSQANKKTRRTCTQDSDFHTPTVLSLGEKKANANMQCDANLRDPTLHMSEDRAAKTVRISAKRKVLPRKTCKVQIRQNPPKPRHYISKERGGTDVTSTTVGEAPQAVVAL</sequence>
<evidence type="ECO:0000256" key="1">
    <source>
        <dbReference type="PROSITE-ProRule" id="PRU00723"/>
    </source>
</evidence>
<reference evidence="4 5" key="1">
    <citation type="submission" date="2021-02" db="EMBL/GenBank/DDBJ databases">
        <title>Genome assembly of Pseudopithomyces chartarum.</title>
        <authorList>
            <person name="Jauregui R."/>
            <person name="Singh J."/>
            <person name="Voisey C."/>
        </authorList>
    </citation>
    <scope>NUCLEOTIDE SEQUENCE [LARGE SCALE GENOMIC DNA]</scope>
    <source>
        <strain evidence="4 5">AGR01</strain>
    </source>
</reference>
<feature type="compositionally biased region" description="Polar residues" evidence="2">
    <location>
        <begin position="349"/>
        <end position="360"/>
    </location>
</feature>
<organism evidence="4 5">
    <name type="scientific">Pseudopithomyces chartarum</name>
    <dbReference type="NCBI Taxonomy" id="1892770"/>
    <lineage>
        <taxon>Eukaryota</taxon>
        <taxon>Fungi</taxon>
        <taxon>Dikarya</taxon>
        <taxon>Ascomycota</taxon>
        <taxon>Pezizomycotina</taxon>
        <taxon>Dothideomycetes</taxon>
        <taxon>Pleosporomycetidae</taxon>
        <taxon>Pleosporales</taxon>
        <taxon>Massarineae</taxon>
        <taxon>Didymosphaeriaceae</taxon>
        <taxon>Pseudopithomyces</taxon>
    </lineage>
</organism>
<feature type="domain" description="C3H1-type" evidence="3">
    <location>
        <begin position="189"/>
        <end position="218"/>
    </location>
</feature>
<feature type="compositionally biased region" description="Basic and acidic residues" evidence="2">
    <location>
        <begin position="371"/>
        <end position="389"/>
    </location>
</feature>
<dbReference type="Proteomes" id="UP001280581">
    <property type="component" value="Unassembled WGS sequence"/>
</dbReference>
<keyword evidence="1" id="KW-0863">Zinc-finger</keyword>
<evidence type="ECO:0000256" key="2">
    <source>
        <dbReference type="SAM" id="MobiDB-lite"/>
    </source>
</evidence>
<evidence type="ECO:0000259" key="3">
    <source>
        <dbReference type="PROSITE" id="PS50103"/>
    </source>
</evidence>
<dbReference type="PROSITE" id="PS50103">
    <property type="entry name" value="ZF_C3H1"/>
    <property type="match status" value="1"/>
</dbReference>
<protein>
    <recommendedName>
        <fullName evidence="3">C3H1-type domain-containing protein</fullName>
    </recommendedName>
</protein>
<feature type="compositionally biased region" description="Polar residues" evidence="2">
    <location>
        <begin position="429"/>
        <end position="444"/>
    </location>
</feature>
<feature type="zinc finger region" description="C3H1-type" evidence="1">
    <location>
        <begin position="189"/>
        <end position="218"/>
    </location>
</feature>
<keyword evidence="1" id="KW-0479">Metal-binding</keyword>
<feature type="region of interest" description="Disordered" evidence="2">
    <location>
        <begin position="507"/>
        <end position="529"/>
    </location>
</feature>
<evidence type="ECO:0000313" key="5">
    <source>
        <dbReference type="Proteomes" id="UP001280581"/>
    </source>
</evidence>
<keyword evidence="5" id="KW-1185">Reference proteome</keyword>
<feature type="region of interest" description="Disordered" evidence="2">
    <location>
        <begin position="348"/>
        <end position="399"/>
    </location>
</feature>
<feature type="compositionally biased region" description="Acidic residues" evidence="2">
    <location>
        <begin position="102"/>
        <end position="117"/>
    </location>
</feature>
<evidence type="ECO:0000313" key="4">
    <source>
        <dbReference type="EMBL" id="KAK3209115.1"/>
    </source>
</evidence>
<accession>A0AAN6M117</accession>
<feature type="compositionally biased region" description="Polar residues" evidence="2">
    <location>
        <begin position="390"/>
        <end position="399"/>
    </location>
</feature>